<dbReference type="Proteomes" id="UP001243989">
    <property type="component" value="Unassembled WGS sequence"/>
</dbReference>
<accession>A0AAJ0E9H4</accession>
<dbReference type="RefSeq" id="XP_060437733.1">
    <property type="nucleotide sequence ID" value="XM_060591700.1"/>
</dbReference>
<feature type="compositionally biased region" description="Polar residues" evidence="1">
    <location>
        <begin position="17"/>
        <end position="27"/>
    </location>
</feature>
<gene>
    <name evidence="2" type="ORF">BDP81DRAFT_442953</name>
</gene>
<dbReference type="AlphaFoldDB" id="A0AAJ0E9H4"/>
<comment type="caution">
    <text evidence="2">The sequence shown here is derived from an EMBL/GenBank/DDBJ whole genome shotgun (WGS) entry which is preliminary data.</text>
</comment>
<sequence>MDHNNNLTIRAKESEDSGTTHSTQNNPKSYFAKISAMEKASQSIIQSFQSVGLDPKFIESFALQQKCVIAIALEADNAIQKATSVTQEEGKVIQDLQEASQNAEKAAAEAQVVASETRVAVLEFKLANLLIKVTKMEGALAKVCQAMDNQKKDSEEVKGV</sequence>
<evidence type="ECO:0000313" key="2">
    <source>
        <dbReference type="EMBL" id="KAK1621738.1"/>
    </source>
</evidence>
<reference evidence="2" key="1">
    <citation type="submission" date="2021-06" db="EMBL/GenBank/DDBJ databases">
        <title>Comparative genomics, transcriptomics and evolutionary studies reveal genomic signatures of adaptation to plant cell wall in hemibiotrophic fungi.</title>
        <authorList>
            <consortium name="DOE Joint Genome Institute"/>
            <person name="Baroncelli R."/>
            <person name="Diaz J.F."/>
            <person name="Benocci T."/>
            <person name="Peng M."/>
            <person name="Battaglia E."/>
            <person name="Haridas S."/>
            <person name="Andreopoulos W."/>
            <person name="Labutti K."/>
            <person name="Pangilinan J."/>
            <person name="Floch G.L."/>
            <person name="Makela M.R."/>
            <person name="Henrissat B."/>
            <person name="Grigoriev I.V."/>
            <person name="Crouch J.A."/>
            <person name="De Vries R.P."/>
            <person name="Sukno S.A."/>
            <person name="Thon M.R."/>
        </authorList>
    </citation>
    <scope>NUCLEOTIDE SEQUENCE</scope>
    <source>
        <strain evidence="2">CBS 102054</strain>
    </source>
</reference>
<keyword evidence="3" id="KW-1185">Reference proteome</keyword>
<dbReference type="EMBL" id="JAHMHQ010000044">
    <property type="protein sequence ID" value="KAK1621738.1"/>
    <property type="molecule type" value="Genomic_DNA"/>
</dbReference>
<proteinExistence type="predicted"/>
<dbReference type="GeneID" id="85476562"/>
<organism evidence="2 3">
    <name type="scientific">Colletotrichum phormii</name>
    <dbReference type="NCBI Taxonomy" id="359342"/>
    <lineage>
        <taxon>Eukaryota</taxon>
        <taxon>Fungi</taxon>
        <taxon>Dikarya</taxon>
        <taxon>Ascomycota</taxon>
        <taxon>Pezizomycotina</taxon>
        <taxon>Sordariomycetes</taxon>
        <taxon>Hypocreomycetidae</taxon>
        <taxon>Glomerellales</taxon>
        <taxon>Glomerellaceae</taxon>
        <taxon>Colletotrichum</taxon>
        <taxon>Colletotrichum acutatum species complex</taxon>
    </lineage>
</organism>
<evidence type="ECO:0000313" key="3">
    <source>
        <dbReference type="Proteomes" id="UP001243989"/>
    </source>
</evidence>
<evidence type="ECO:0000256" key="1">
    <source>
        <dbReference type="SAM" id="MobiDB-lite"/>
    </source>
</evidence>
<name>A0AAJ0E9H4_9PEZI</name>
<feature type="region of interest" description="Disordered" evidence="1">
    <location>
        <begin position="1"/>
        <end position="27"/>
    </location>
</feature>
<protein>
    <submittedName>
        <fullName evidence="2">Uncharacterized protein</fullName>
    </submittedName>
</protein>